<dbReference type="Pfam" id="PF09731">
    <property type="entry name" value="Mitofilin"/>
    <property type="match status" value="1"/>
</dbReference>
<accession>A0A4P9ZUJ8</accession>
<dbReference type="Proteomes" id="UP000268162">
    <property type="component" value="Unassembled WGS sequence"/>
</dbReference>
<comment type="subcellular location">
    <subcellularLocation>
        <location evidence="1 10">Mitochondrion inner membrane</location>
        <topology evidence="1 10">Single-pass membrane protein</topology>
    </subcellularLocation>
</comment>
<protein>
    <recommendedName>
        <fullName evidence="3 10">MICOS complex subunit MIC60</fullName>
    </recommendedName>
    <alternativeName>
        <fullName evidence="10">Mitofilin</fullName>
    </alternativeName>
</protein>
<reference evidence="12" key="1">
    <citation type="journal article" date="2018" name="Nat. Microbiol.">
        <title>Leveraging single-cell genomics to expand the fungal tree of life.</title>
        <authorList>
            <person name="Ahrendt S.R."/>
            <person name="Quandt C.A."/>
            <person name="Ciobanu D."/>
            <person name="Clum A."/>
            <person name="Salamov A."/>
            <person name="Andreopoulos B."/>
            <person name="Cheng J.F."/>
            <person name="Woyke T."/>
            <person name="Pelin A."/>
            <person name="Henrissat B."/>
            <person name="Reynolds N.K."/>
            <person name="Benny G.L."/>
            <person name="Smith M.E."/>
            <person name="James T.Y."/>
            <person name="Grigoriev I.V."/>
        </authorList>
    </citation>
    <scope>NUCLEOTIDE SEQUENCE [LARGE SCALE GENOMIC DNA]</scope>
    <source>
        <strain evidence="12">RSA 468</strain>
    </source>
</reference>
<evidence type="ECO:0000256" key="6">
    <source>
        <dbReference type="ARBA" id="ARBA00022989"/>
    </source>
</evidence>
<dbReference type="EMBL" id="ML002632">
    <property type="protein sequence ID" value="RKP36561.1"/>
    <property type="molecule type" value="Genomic_DNA"/>
</dbReference>
<dbReference type="GO" id="GO:0042407">
    <property type="term" value="P:cristae formation"/>
    <property type="evidence" value="ECO:0007669"/>
    <property type="project" value="TreeGrafter"/>
</dbReference>
<dbReference type="PANTHER" id="PTHR15415">
    <property type="entry name" value="MITOFILIN"/>
    <property type="match status" value="1"/>
</dbReference>
<comment type="subunit">
    <text evidence="10">Component of the mitochondrial contact site and cristae organizing system (MICOS) complex.</text>
</comment>
<name>A0A4P9ZUJ8_9FUNG</name>
<evidence type="ECO:0000256" key="1">
    <source>
        <dbReference type="ARBA" id="ARBA00004434"/>
    </source>
</evidence>
<keyword evidence="4 10" id="KW-0812">Transmembrane</keyword>
<evidence type="ECO:0000256" key="5">
    <source>
        <dbReference type="ARBA" id="ARBA00022792"/>
    </source>
</evidence>
<feature type="non-terminal residue" evidence="11">
    <location>
        <position position="1"/>
    </location>
</feature>
<dbReference type="InterPro" id="IPR019133">
    <property type="entry name" value="MIC60"/>
</dbReference>
<sequence>AQEYHDKLAGEKQNWRQSYQNQLGAALESQRGALYRQFNRLIRFRVDQERGGRLANLEQVQDLLKELEGISRSMAGVLRAQTEAAHINQALLAMRQVVDQGVDQHPVDLELVTLQRLTRDAAEASRSGTGHDYQASVAALASVQDQVADEGIQTLPALRNRFRLVREQIRRTALVPEDGGMLSHTLSMALSKLMFKKQGLVGGEDTEAILARTEYYLDQGDLDSATRELNQLTGWSKQVSRDWLEAARQHLGLKQALQVVETELMMNQLALP</sequence>
<evidence type="ECO:0000313" key="12">
    <source>
        <dbReference type="Proteomes" id="UP000268162"/>
    </source>
</evidence>
<comment type="similarity">
    <text evidence="2 10">Belongs to the MICOS complex subunit Mic60 family.</text>
</comment>
<evidence type="ECO:0000256" key="8">
    <source>
        <dbReference type="ARBA" id="ARBA00023136"/>
    </source>
</evidence>
<keyword evidence="8" id="KW-0472">Membrane</keyword>
<evidence type="ECO:0000256" key="7">
    <source>
        <dbReference type="ARBA" id="ARBA00023128"/>
    </source>
</evidence>
<dbReference type="GO" id="GO:0061617">
    <property type="term" value="C:MICOS complex"/>
    <property type="evidence" value="ECO:0007669"/>
    <property type="project" value="TreeGrafter"/>
</dbReference>
<keyword evidence="6" id="KW-1133">Transmembrane helix</keyword>
<evidence type="ECO:0000256" key="2">
    <source>
        <dbReference type="ARBA" id="ARBA00010877"/>
    </source>
</evidence>
<gene>
    <name evidence="11" type="ORF">BJ085DRAFT_21953</name>
</gene>
<dbReference type="AlphaFoldDB" id="A0A4P9ZUJ8"/>
<evidence type="ECO:0000256" key="10">
    <source>
        <dbReference type="RuleBase" id="RU363000"/>
    </source>
</evidence>
<dbReference type="PANTHER" id="PTHR15415:SF7">
    <property type="entry name" value="MICOS COMPLEX SUBUNIT MIC60"/>
    <property type="match status" value="1"/>
</dbReference>
<evidence type="ECO:0000256" key="9">
    <source>
        <dbReference type="ARBA" id="ARBA00025571"/>
    </source>
</evidence>
<keyword evidence="12" id="KW-1185">Reference proteome</keyword>
<evidence type="ECO:0000256" key="3">
    <source>
        <dbReference type="ARBA" id="ARBA00018116"/>
    </source>
</evidence>
<comment type="function">
    <text evidence="9">Component of the MICOS complex, a large protein complex of the mitochondrial inner membrane that plays crucial roles in the maintenance of crista junctions, inner membrane architecture, and formation of contact sites to the outer membrane. Plays a role in keeping cristae membranes connected to the inner boundary membrane. Also promotes protein import via the mitochondrial intermembrane space assembly (MIA) pathway.</text>
</comment>
<organism evidence="11 12">
    <name type="scientific">Dimargaris cristalligena</name>
    <dbReference type="NCBI Taxonomy" id="215637"/>
    <lineage>
        <taxon>Eukaryota</taxon>
        <taxon>Fungi</taxon>
        <taxon>Fungi incertae sedis</taxon>
        <taxon>Zoopagomycota</taxon>
        <taxon>Kickxellomycotina</taxon>
        <taxon>Dimargaritomycetes</taxon>
        <taxon>Dimargaritales</taxon>
        <taxon>Dimargaritaceae</taxon>
        <taxon>Dimargaris</taxon>
    </lineage>
</organism>
<keyword evidence="5 10" id="KW-0999">Mitochondrion inner membrane</keyword>
<evidence type="ECO:0000313" key="11">
    <source>
        <dbReference type="EMBL" id="RKP36561.1"/>
    </source>
</evidence>
<dbReference type="STRING" id="215637.A0A4P9ZUJ8"/>
<evidence type="ECO:0000256" key="4">
    <source>
        <dbReference type="ARBA" id="ARBA00022692"/>
    </source>
</evidence>
<keyword evidence="7 10" id="KW-0496">Mitochondrion</keyword>
<proteinExistence type="inferred from homology"/>